<dbReference type="AlphaFoldDB" id="A0A497VKB1"/>
<comment type="caution">
    <text evidence="2">The sequence shown here is derived from an EMBL/GenBank/DDBJ whole genome shotgun (WGS) entry which is preliminary data.</text>
</comment>
<dbReference type="EMBL" id="RCCE01000005">
    <property type="protein sequence ID" value="RLJ41108.1"/>
    <property type="molecule type" value="Genomic_DNA"/>
</dbReference>
<dbReference type="OrthoDB" id="7872655at2"/>
<dbReference type="RefSeq" id="WP_121025627.1">
    <property type="nucleotide sequence ID" value="NZ_RCCE01000005.1"/>
</dbReference>
<evidence type="ECO:0008006" key="4">
    <source>
        <dbReference type="Google" id="ProtNLM"/>
    </source>
</evidence>
<feature type="chain" id="PRO_5019842703" description="YpeB-like protein with protease inhibitory function" evidence="1">
    <location>
        <begin position="20"/>
        <end position="86"/>
    </location>
</feature>
<accession>A0A497VKB1</accession>
<sequence>MKRLTLIAILAALALPAAASQAPMREHLKQELPTWGYSDVNVDGLTRAQVVHINHLLHSNKSPSQIRGNIGAILGDSLLKTLFGRQ</sequence>
<keyword evidence="1" id="KW-0732">Signal</keyword>
<proteinExistence type="predicted"/>
<feature type="signal peptide" evidence="1">
    <location>
        <begin position="1"/>
        <end position="19"/>
    </location>
</feature>
<protein>
    <recommendedName>
        <fullName evidence="4">YpeB-like protein with protease inhibitory function</fullName>
    </recommendedName>
</protein>
<evidence type="ECO:0000313" key="3">
    <source>
        <dbReference type="Proteomes" id="UP000269157"/>
    </source>
</evidence>
<name>A0A497VKB1_9RHOB</name>
<evidence type="ECO:0000256" key="1">
    <source>
        <dbReference type="SAM" id="SignalP"/>
    </source>
</evidence>
<gene>
    <name evidence="2" type="ORF">BCF46_2896</name>
</gene>
<organism evidence="2 3">
    <name type="scientific">Litoreibacter meonggei</name>
    <dbReference type="NCBI Taxonomy" id="1049199"/>
    <lineage>
        <taxon>Bacteria</taxon>
        <taxon>Pseudomonadati</taxon>
        <taxon>Pseudomonadota</taxon>
        <taxon>Alphaproteobacteria</taxon>
        <taxon>Rhodobacterales</taxon>
        <taxon>Roseobacteraceae</taxon>
        <taxon>Litoreibacter</taxon>
    </lineage>
</organism>
<keyword evidence="3" id="KW-1185">Reference proteome</keyword>
<dbReference type="Proteomes" id="UP000269157">
    <property type="component" value="Unassembled WGS sequence"/>
</dbReference>
<evidence type="ECO:0000313" key="2">
    <source>
        <dbReference type="EMBL" id="RLJ41108.1"/>
    </source>
</evidence>
<reference evidence="2 3" key="1">
    <citation type="submission" date="2018-10" db="EMBL/GenBank/DDBJ databases">
        <title>Genomic Encyclopedia of Archaeal and Bacterial Type Strains, Phase II (KMG-II): from individual species to whole genera.</title>
        <authorList>
            <person name="Goeker M."/>
        </authorList>
    </citation>
    <scope>NUCLEOTIDE SEQUENCE [LARGE SCALE GENOMIC DNA]</scope>
    <source>
        <strain evidence="2 3">DSM 29466</strain>
    </source>
</reference>